<keyword evidence="4" id="KW-0328">Glycosyltransferase</keyword>
<dbReference type="InterPro" id="IPR035994">
    <property type="entry name" value="Nucleoside_phosphorylase_sf"/>
</dbReference>
<dbReference type="CDD" id="cd17767">
    <property type="entry name" value="UP_EcUdp-like"/>
    <property type="match status" value="1"/>
</dbReference>
<dbReference type="SUPFAM" id="SSF53167">
    <property type="entry name" value="Purine and uridine phosphorylases"/>
    <property type="match status" value="1"/>
</dbReference>
<dbReference type="InterPro" id="IPR018016">
    <property type="entry name" value="Nucleoside_phosphorylase_CS"/>
</dbReference>
<evidence type="ECO:0000256" key="4">
    <source>
        <dbReference type="ARBA" id="ARBA00022676"/>
    </source>
</evidence>
<evidence type="ECO:0000256" key="3">
    <source>
        <dbReference type="ARBA" id="ARBA00021980"/>
    </source>
</evidence>
<evidence type="ECO:0000313" key="9">
    <source>
        <dbReference type="Proteomes" id="UP000886889"/>
    </source>
</evidence>
<dbReference type="Proteomes" id="UP000886889">
    <property type="component" value="Unassembled WGS sequence"/>
</dbReference>
<feature type="domain" description="Nucleoside phosphorylase" evidence="7">
    <location>
        <begin position="17"/>
        <end position="225"/>
    </location>
</feature>
<proteinExistence type="inferred from homology"/>
<organism evidence="8 9">
    <name type="scientific">Candidatus Merdiplasma excrementigallinarum</name>
    <dbReference type="NCBI Taxonomy" id="2840864"/>
    <lineage>
        <taxon>Bacteria</taxon>
        <taxon>Bacillati</taxon>
        <taxon>Bacillota</taxon>
        <taxon>Clostridia</taxon>
        <taxon>Lachnospirales</taxon>
        <taxon>Lachnospiraceae</taxon>
        <taxon>Lachnospiraceae incertae sedis</taxon>
        <taxon>Candidatus Merdiplasma</taxon>
    </lineage>
</organism>
<keyword evidence="5" id="KW-0808">Transferase</keyword>
<dbReference type="Pfam" id="PF01048">
    <property type="entry name" value="PNP_UDP_1"/>
    <property type="match status" value="1"/>
</dbReference>
<dbReference type="GO" id="GO:0005829">
    <property type="term" value="C:cytosol"/>
    <property type="evidence" value="ECO:0007669"/>
    <property type="project" value="TreeGrafter"/>
</dbReference>
<protein>
    <recommendedName>
        <fullName evidence="3">Uridine phosphorylase</fullName>
        <ecNumber evidence="2">2.4.2.3</ecNumber>
    </recommendedName>
</protein>
<accession>A0A9D1T8J8</accession>
<evidence type="ECO:0000256" key="6">
    <source>
        <dbReference type="ARBA" id="ARBA00048447"/>
    </source>
</evidence>
<dbReference type="EMBL" id="DVOS01000055">
    <property type="protein sequence ID" value="HIV23546.1"/>
    <property type="molecule type" value="Genomic_DNA"/>
</dbReference>
<comment type="caution">
    <text evidence="8">The sequence shown here is derived from an EMBL/GenBank/DDBJ whole genome shotgun (WGS) entry which is preliminary data.</text>
</comment>
<dbReference type="InterPro" id="IPR000845">
    <property type="entry name" value="Nucleoside_phosphorylase_d"/>
</dbReference>
<evidence type="ECO:0000256" key="2">
    <source>
        <dbReference type="ARBA" id="ARBA00011888"/>
    </source>
</evidence>
<evidence type="ECO:0000256" key="5">
    <source>
        <dbReference type="ARBA" id="ARBA00022679"/>
    </source>
</evidence>
<dbReference type="PANTHER" id="PTHR43691:SF11">
    <property type="entry name" value="FI09636P-RELATED"/>
    <property type="match status" value="1"/>
</dbReference>
<evidence type="ECO:0000313" key="8">
    <source>
        <dbReference type="EMBL" id="HIV23546.1"/>
    </source>
</evidence>
<dbReference type="PROSITE" id="PS01232">
    <property type="entry name" value="PNP_UDP_1"/>
    <property type="match status" value="1"/>
</dbReference>
<reference evidence="8" key="1">
    <citation type="submission" date="2020-10" db="EMBL/GenBank/DDBJ databases">
        <authorList>
            <person name="Gilroy R."/>
        </authorList>
    </citation>
    <scope>NUCLEOTIDE SEQUENCE</scope>
    <source>
        <strain evidence="8">ChiBcec6-7307</strain>
    </source>
</reference>
<reference evidence="8" key="2">
    <citation type="journal article" date="2021" name="PeerJ">
        <title>Extensive microbial diversity within the chicken gut microbiome revealed by metagenomics and culture.</title>
        <authorList>
            <person name="Gilroy R."/>
            <person name="Ravi A."/>
            <person name="Getino M."/>
            <person name="Pursley I."/>
            <person name="Horton D.L."/>
            <person name="Alikhan N.F."/>
            <person name="Baker D."/>
            <person name="Gharbi K."/>
            <person name="Hall N."/>
            <person name="Watson M."/>
            <person name="Adriaenssens E.M."/>
            <person name="Foster-Nyarko E."/>
            <person name="Jarju S."/>
            <person name="Secka A."/>
            <person name="Antonio M."/>
            <person name="Oren A."/>
            <person name="Chaudhuri R.R."/>
            <person name="La Ragione R."/>
            <person name="Hildebrand F."/>
            <person name="Pallen M.J."/>
        </authorList>
    </citation>
    <scope>NUCLEOTIDE SEQUENCE</scope>
    <source>
        <strain evidence="8">ChiBcec6-7307</strain>
    </source>
</reference>
<gene>
    <name evidence="8" type="ORF">IAC80_06365</name>
</gene>
<comment type="similarity">
    <text evidence="1">Belongs to the PNP/UDP phosphorylase family.</text>
</comment>
<dbReference type="AlphaFoldDB" id="A0A9D1T8J8"/>
<name>A0A9D1T8J8_9FIRM</name>
<dbReference type="GO" id="GO:0004850">
    <property type="term" value="F:uridine phosphorylase activity"/>
    <property type="evidence" value="ECO:0007669"/>
    <property type="project" value="UniProtKB-EC"/>
</dbReference>
<sequence>MGKMPHIQLDRSIGATAAILPGDPARVDHIAGYLTDVRREGFNREYKSVTGMYKGRQILAISTGMGGPSAAICVEELADLGVRDMIRIGSCGALQKDLSLGQLVLCDRAVCDDGTSQTYHNYLRYADEELDRKMGTGLPADAKGEPAICWAWGDPKLLEACQKAAKGQGFSCVTGSTRCHDALYQREKPKLDEFYSARGVLASDMETAALFAVGAFRGVRTASILNVVVEWKKDLKEGISSYKGGADLAAMGEEHEILTALEALASLKE</sequence>
<dbReference type="EC" id="2.4.2.3" evidence="2"/>
<dbReference type="Gene3D" id="3.40.50.1580">
    <property type="entry name" value="Nucleoside phosphorylase domain"/>
    <property type="match status" value="1"/>
</dbReference>
<evidence type="ECO:0000256" key="1">
    <source>
        <dbReference type="ARBA" id="ARBA00010456"/>
    </source>
</evidence>
<comment type="catalytic activity">
    <reaction evidence="6">
        <text>uridine + phosphate = alpha-D-ribose 1-phosphate + uracil</text>
        <dbReference type="Rhea" id="RHEA:24388"/>
        <dbReference type="ChEBI" id="CHEBI:16704"/>
        <dbReference type="ChEBI" id="CHEBI:17568"/>
        <dbReference type="ChEBI" id="CHEBI:43474"/>
        <dbReference type="ChEBI" id="CHEBI:57720"/>
        <dbReference type="EC" id="2.4.2.3"/>
    </reaction>
</comment>
<dbReference type="PANTHER" id="PTHR43691">
    <property type="entry name" value="URIDINE PHOSPHORYLASE"/>
    <property type="match status" value="1"/>
</dbReference>
<evidence type="ECO:0000259" key="7">
    <source>
        <dbReference type="Pfam" id="PF01048"/>
    </source>
</evidence>
<dbReference type="GO" id="GO:0009164">
    <property type="term" value="P:nucleoside catabolic process"/>
    <property type="evidence" value="ECO:0007669"/>
    <property type="project" value="UniProtKB-ARBA"/>
</dbReference>